<proteinExistence type="predicted"/>
<keyword evidence="3" id="KW-0732">Signal</keyword>
<dbReference type="Proteomes" id="UP000023758">
    <property type="component" value="Unassembled WGS sequence"/>
</dbReference>
<dbReference type="SUPFAM" id="SSF53474">
    <property type="entry name" value="alpha/beta-Hydrolases"/>
    <property type="match status" value="1"/>
</dbReference>
<feature type="chain" id="PRO_5001510580" description="Cutinase" evidence="3">
    <location>
        <begin position="21"/>
        <end position="237"/>
    </location>
</feature>
<dbReference type="HOGENOM" id="CLU_040058_4_2_1"/>
<evidence type="ECO:0000256" key="1">
    <source>
        <dbReference type="ARBA" id="ARBA00022801"/>
    </source>
</evidence>
<protein>
    <recommendedName>
        <fullName evidence="5">Cutinase</fullName>
    </recommendedName>
</protein>
<dbReference type="PANTHER" id="PTHR33630">
    <property type="entry name" value="CUTINASE RV1984C-RELATED-RELATED"/>
    <property type="match status" value="1"/>
</dbReference>
<dbReference type="EMBL" id="KK207865">
    <property type="protein sequence ID" value="EZF51557.1"/>
    <property type="molecule type" value="Genomic_DNA"/>
</dbReference>
<dbReference type="AlphaFoldDB" id="A0A022VZ89"/>
<feature type="signal peptide" evidence="3">
    <location>
        <begin position="1"/>
        <end position="20"/>
    </location>
</feature>
<dbReference type="OrthoDB" id="2586582at2759"/>
<dbReference type="InterPro" id="IPR029058">
    <property type="entry name" value="AB_hydrolase_fold"/>
</dbReference>
<dbReference type="Pfam" id="PF01083">
    <property type="entry name" value="Cutinase"/>
    <property type="match status" value="1"/>
</dbReference>
<sequence length="237" mass="26473">MKWNRAVSLILCLAASVCNAGRDDFFNIPGRVQCKEVLAIIARGTSEPPGEGPQHIFGEELQRRLGEDRVGHIPLDWPASLFPTYGESVRKGTEAVKRTVARYVSSCPKIKIVLLGFSQGAQVLSDTMCGMAEHTFPKTDPIDPRLGRNIVAVVGMGDPTHNPGQPYNVGTSKRKGWFPRLNDESCRRYDCVRVSYCDHGDIYCDHGIDPLVHSSYFKNYFEHCMNFMIKKIEGVNP</sequence>
<keyword evidence="2" id="KW-1015">Disulfide bond</keyword>
<dbReference type="GO" id="GO:0052689">
    <property type="term" value="F:carboxylic ester hydrolase activity"/>
    <property type="evidence" value="ECO:0007669"/>
    <property type="project" value="UniProtKB-ARBA"/>
</dbReference>
<evidence type="ECO:0008006" key="5">
    <source>
        <dbReference type="Google" id="ProtNLM"/>
    </source>
</evidence>
<evidence type="ECO:0000313" key="4">
    <source>
        <dbReference type="EMBL" id="EZF51557.1"/>
    </source>
</evidence>
<gene>
    <name evidence="4" type="ORF">H103_05065</name>
</gene>
<reference evidence="4" key="1">
    <citation type="submission" date="2014-02" db="EMBL/GenBank/DDBJ databases">
        <title>The Genome Sequence of Trichophyton rubrum (morphotype fischeri) CBS 288.86.</title>
        <authorList>
            <consortium name="The Broad Institute Genomics Platform"/>
            <person name="Cuomo C.A."/>
            <person name="White T.C."/>
            <person name="Graser Y."/>
            <person name="Martinez-Rossi N."/>
            <person name="Heitman J."/>
            <person name="Young S.K."/>
            <person name="Zeng Q."/>
            <person name="Gargeya S."/>
            <person name="Abouelleil A."/>
            <person name="Alvarado L."/>
            <person name="Chapman S.B."/>
            <person name="Gainer-Dewar J."/>
            <person name="Goldberg J."/>
            <person name="Griggs A."/>
            <person name="Gujja S."/>
            <person name="Hansen M."/>
            <person name="Howarth C."/>
            <person name="Imamovic A."/>
            <person name="Larimer J."/>
            <person name="Martinez D."/>
            <person name="Murphy C."/>
            <person name="Pearson M.D."/>
            <person name="Persinoti G."/>
            <person name="Poon T."/>
            <person name="Priest M."/>
            <person name="Roberts A.D."/>
            <person name="Saif S."/>
            <person name="Shea T.D."/>
            <person name="Sykes S.N."/>
            <person name="Wortman J."/>
            <person name="Nusbaum C."/>
            <person name="Birren B."/>
        </authorList>
    </citation>
    <scope>NUCLEOTIDE SEQUENCE [LARGE SCALE GENOMIC DNA]</scope>
    <source>
        <strain evidence="4">CBS 288.86</strain>
    </source>
</reference>
<evidence type="ECO:0000256" key="3">
    <source>
        <dbReference type="SAM" id="SignalP"/>
    </source>
</evidence>
<organism evidence="4">
    <name type="scientific">Trichophyton rubrum CBS 288.86</name>
    <dbReference type="NCBI Taxonomy" id="1215330"/>
    <lineage>
        <taxon>Eukaryota</taxon>
        <taxon>Fungi</taxon>
        <taxon>Dikarya</taxon>
        <taxon>Ascomycota</taxon>
        <taxon>Pezizomycotina</taxon>
        <taxon>Eurotiomycetes</taxon>
        <taxon>Eurotiomycetidae</taxon>
        <taxon>Onygenales</taxon>
        <taxon>Arthrodermataceae</taxon>
        <taxon>Trichophyton</taxon>
    </lineage>
</organism>
<name>A0A022VZ89_TRIRU</name>
<dbReference type="SMART" id="SM01110">
    <property type="entry name" value="Cutinase"/>
    <property type="match status" value="1"/>
</dbReference>
<keyword evidence="1" id="KW-0378">Hydrolase</keyword>
<dbReference type="PANTHER" id="PTHR33630:SF9">
    <property type="entry name" value="CUTINASE 4"/>
    <property type="match status" value="1"/>
</dbReference>
<dbReference type="InterPro" id="IPR000675">
    <property type="entry name" value="Cutinase/axe"/>
</dbReference>
<evidence type="ECO:0000256" key="2">
    <source>
        <dbReference type="ARBA" id="ARBA00023157"/>
    </source>
</evidence>
<dbReference type="Gene3D" id="3.40.50.1820">
    <property type="entry name" value="alpha/beta hydrolase"/>
    <property type="match status" value="1"/>
</dbReference>
<accession>A0A022VZ89</accession>